<name>A0AAD2D401_EUPCR</name>
<evidence type="ECO:0000313" key="2">
    <source>
        <dbReference type="EMBL" id="CAI2379507.1"/>
    </source>
</evidence>
<comment type="caution">
    <text evidence="2">The sequence shown here is derived from an EMBL/GenBank/DDBJ whole genome shotgun (WGS) entry which is preliminary data.</text>
</comment>
<evidence type="ECO:0000313" key="3">
    <source>
        <dbReference type="Proteomes" id="UP001295684"/>
    </source>
</evidence>
<organism evidence="2 3">
    <name type="scientific">Euplotes crassus</name>
    <dbReference type="NCBI Taxonomy" id="5936"/>
    <lineage>
        <taxon>Eukaryota</taxon>
        <taxon>Sar</taxon>
        <taxon>Alveolata</taxon>
        <taxon>Ciliophora</taxon>
        <taxon>Intramacronucleata</taxon>
        <taxon>Spirotrichea</taxon>
        <taxon>Hypotrichia</taxon>
        <taxon>Euplotida</taxon>
        <taxon>Euplotidae</taxon>
        <taxon>Moneuplotes</taxon>
    </lineage>
</organism>
<feature type="region of interest" description="Disordered" evidence="1">
    <location>
        <begin position="167"/>
        <end position="187"/>
    </location>
</feature>
<sequence>MWEPRKTFHTISNDTMTRKFDTLGKTRFYQPTGMGRDDYIWRSNGGFCPSSNSCKIYEKGEFLFQKQRHVDSIPAIHSKSLMYHTNGGGRDTYIASSAGGLTKQNTAGEIRNTFYNGLRSQDFGYNPKRCKSGIATRKQREDFYTKTQGFKSHKSIAIQSSYRRYQKSQDNRLALPKPSDPRQKKYRQATLKLIQASRAYGK</sequence>
<proteinExistence type="predicted"/>
<reference evidence="2" key="1">
    <citation type="submission" date="2023-07" db="EMBL/GenBank/DDBJ databases">
        <authorList>
            <consortium name="AG Swart"/>
            <person name="Singh M."/>
            <person name="Singh A."/>
            <person name="Seah K."/>
            <person name="Emmerich C."/>
        </authorList>
    </citation>
    <scope>NUCLEOTIDE SEQUENCE</scope>
    <source>
        <strain evidence="2">DP1</strain>
    </source>
</reference>
<dbReference type="AlphaFoldDB" id="A0AAD2D401"/>
<evidence type="ECO:0000256" key="1">
    <source>
        <dbReference type="SAM" id="MobiDB-lite"/>
    </source>
</evidence>
<accession>A0AAD2D401</accession>
<dbReference type="Proteomes" id="UP001295684">
    <property type="component" value="Unassembled WGS sequence"/>
</dbReference>
<gene>
    <name evidence="2" type="ORF">ECRASSUSDP1_LOCUS20917</name>
</gene>
<dbReference type="EMBL" id="CAMPGE010021356">
    <property type="protein sequence ID" value="CAI2379507.1"/>
    <property type="molecule type" value="Genomic_DNA"/>
</dbReference>
<protein>
    <submittedName>
        <fullName evidence="2">Uncharacterized protein</fullName>
    </submittedName>
</protein>
<keyword evidence="3" id="KW-1185">Reference proteome</keyword>